<proteinExistence type="predicted"/>
<keyword evidence="2" id="KW-1185">Reference proteome</keyword>
<name>A0AC61DB85_9FIRM</name>
<evidence type="ECO:0000313" key="2">
    <source>
        <dbReference type="Proteomes" id="UP000224460"/>
    </source>
</evidence>
<dbReference type="Proteomes" id="UP000224460">
    <property type="component" value="Unassembled WGS sequence"/>
</dbReference>
<dbReference type="EMBL" id="PEDL01000013">
    <property type="protein sequence ID" value="PHV70160.1"/>
    <property type="molecule type" value="Genomic_DNA"/>
</dbReference>
<evidence type="ECO:0000313" key="1">
    <source>
        <dbReference type="EMBL" id="PHV70160.1"/>
    </source>
</evidence>
<gene>
    <name evidence="1" type="ORF">CS063_11830</name>
</gene>
<accession>A0AC61DB85</accession>
<sequence>MGIMKKGIYRTYKVLHGFPGVVPITHFFYNRIIPYFKTSERPYIYRQQLETPLDKKEVAYKQIEELTIAIICDEMTFAGFKKECKCVFVTPSNWMEVFRKVKPDLFFCESTWSGINKYKDCWRGRIYKNGKAGFENRKDLLHILDFCQKSSIPTVFWNKEDPTFFHDKEHDFVSTALLFDYIYTTAEECIPQYKELGHEKVNTLMFGFSPQLFNPLGHKPNKEQVIFVGSWYQDQTERCEDMKRLFDTIIDKGLKLEIYDRHSESGNPLNQFPEQYKEYIHPSINFEQLSQVFKRVQFGININTVKDSKTMFARRVFEMMASNLMVVSNDSKGMRELFGEKVWFINESIDLEKVEDYCQDNLRYVFLKHTCRHRLVQVATEVGILQEDLPPTIYIIYKKQYGIIQHFNKINYQNKIGLIERNNQLYHIADDRAINEQEMDAKGFVIWISKLEYIPNLAFMQTQFSYIEEECGISEEGPRYSFEVNSNNEKVLFKLSLFKKIKQDRKRSTKKYFV</sequence>
<organism evidence="1 2">
    <name type="scientific">Sporanaerobium hydrogeniformans</name>
    <dbReference type="NCBI Taxonomy" id="3072179"/>
    <lineage>
        <taxon>Bacteria</taxon>
        <taxon>Bacillati</taxon>
        <taxon>Bacillota</taxon>
        <taxon>Clostridia</taxon>
        <taxon>Lachnospirales</taxon>
        <taxon>Lachnospiraceae</taxon>
        <taxon>Sporanaerobium</taxon>
    </lineage>
</organism>
<protein>
    <submittedName>
        <fullName evidence="1">Uncharacterized protein</fullName>
    </submittedName>
</protein>
<reference evidence="1" key="1">
    <citation type="submission" date="2017-10" db="EMBL/GenBank/DDBJ databases">
        <title>Genome sequence of cellulolytic Lachnospiraceae bacterium XHS1971 isolated from hotspring sediment.</title>
        <authorList>
            <person name="Vasudevan G."/>
            <person name="Joshi A.J."/>
            <person name="Hivarkar S."/>
            <person name="Lanjekar V.B."/>
            <person name="Dhakephalkar P.K."/>
            <person name="Dagar S."/>
        </authorList>
    </citation>
    <scope>NUCLEOTIDE SEQUENCE</scope>
    <source>
        <strain evidence="1">XHS1971</strain>
    </source>
</reference>
<comment type="caution">
    <text evidence="1">The sequence shown here is derived from an EMBL/GenBank/DDBJ whole genome shotgun (WGS) entry which is preliminary data.</text>
</comment>